<dbReference type="InterPro" id="IPR001940">
    <property type="entry name" value="Peptidase_S1C"/>
</dbReference>
<dbReference type="GO" id="GO:0004252">
    <property type="term" value="F:serine-type endopeptidase activity"/>
    <property type="evidence" value="ECO:0007669"/>
    <property type="project" value="InterPro"/>
</dbReference>
<evidence type="ECO:0000256" key="4">
    <source>
        <dbReference type="SAM" id="SignalP"/>
    </source>
</evidence>
<dbReference type="EMBL" id="DVHB01000079">
    <property type="protein sequence ID" value="HIR39655.1"/>
    <property type="molecule type" value="Genomic_DNA"/>
</dbReference>
<dbReference type="Gene3D" id="2.40.10.10">
    <property type="entry name" value="Trypsin-like serine proteases"/>
    <property type="match status" value="2"/>
</dbReference>
<evidence type="ECO:0000313" key="5">
    <source>
        <dbReference type="EMBL" id="HIR39655.1"/>
    </source>
</evidence>
<dbReference type="Proteomes" id="UP000824179">
    <property type="component" value="Unassembled WGS sequence"/>
</dbReference>
<sequence>MKAKKLFAAAAAVLIAGTVLTFAGCVSRGADGLDGQDVSIYEIYEATNAARAEEGLDELTFLEFVSEYLSYDGSEAEQLISLQTSINRSLLSAVSVTANFRVSASFPSLGSEVVQSAGSGVIVEVDREEGDMYVITNCHVVYDDSALDGEISNDVHVYLYGQENERYAISAEVIGASLTYDIAVLRVDDSDTVRRSDAMAAGWTDAENISVGQTVYAIGNAAGEGISATTGIVSVDSEYITIDMGTETEDYRDYRTMRTSVPVYSGNSGGGLFDAGGNLVGIINSKTWGIPGETDDEPADNMSNAIPASVARRVAQCMIDWYEEDGAAHTNGVRRALIGVTLMSVSQRAVLDNDTNLVNIVETVEVDGINIGSPANGVLQTGDVITGIEVVGSDGTIKESVEVERIFNVIDTVLAVRAGDTVNFTLERGGDEMCVSLGEISQSEYTLTW</sequence>
<comment type="caution">
    <text evidence="5">The sequence shown here is derived from an EMBL/GenBank/DDBJ whole genome shotgun (WGS) entry which is preliminary data.</text>
</comment>
<name>A0A9D1AGJ9_9FIRM</name>
<dbReference type="PRINTS" id="PR00834">
    <property type="entry name" value="PROTEASES2C"/>
</dbReference>
<reference evidence="5" key="2">
    <citation type="journal article" date="2021" name="PeerJ">
        <title>Extensive microbial diversity within the chicken gut microbiome revealed by metagenomics and culture.</title>
        <authorList>
            <person name="Gilroy R."/>
            <person name="Ravi A."/>
            <person name="Getino M."/>
            <person name="Pursley I."/>
            <person name="Horton D.L."/>
            <person name="Alikhan N.F."/>
            <person name="Baker D."/>
            <person name="Gharbi K."/>
            <person name="Hall N."/>
            <person name="Watson M."/>
            <person name="Adriaenssens E.M."/>
            <person name="Foster-Nyarko E."/>
            <person name="Jarju S."/>
            <person name="Secka A."/>
            <person name="Antonio M."/>
            <person name="Oren A."/>
            <person name="Chaudhuri R.R."/>
            <person name="La Ragione R."/>
            <person name="Hildebrand F."/>
            <person name="Pallen M.J."/>
        </authorList>
    </citation>
    <scope>NUCLEOTIDE SEQUENCE</scope>
    <source>
        <strain evidence="5">ChiW25-3613</strain>
    </source>
</reference>
<dbReference type="PANTHER" id="PTHR43343">
    <property type="entry name" value="PEPTIDASE S12"/>
    <property type="match status" value="1"/>
</dbReference>
<dbReference type="InterPro" id="IPR009003">
    <property type="entry name" value="Peptidase_S1_PA"/>
</dbReference>
<dbReference type="InterPro" id="IPR051201">
    <property type="entry name" value="Chloro_Bact_Ser_Proteases"/>
</dbReference>
<accession>A0A9D1AGJ9</accession>
<dbReference type="AlphaFoldDB" id="A0A9D1AGJ9"/>
<keyword evidence="4" id="KW-0732">Signal</keyword>
<reference evidence="5" key="1">
    <citation type="submission" date="2020-10" db="EMBL/GenBank/DDBJ databases">
        <authorList>
            <person name="Gilroy R."/>
        </authorList>
    </citation>
    <scope>NUCLEOTIDE SEQUENCE</scope>
    <source>
        <strain evidence="5">ChiW25-3613</strain>
    </source>
</reference>
<evidence type="ECO:0000256" key="1">
    <source>
        <dbReference type="ARBA" id="ARBA00010541"/>
    </source>
</evidence>
<feature type="chain" id="PRO_5038822754" evidence="4">
    <location>
        <begin position="24"/>
        <end position="449"/>
    </location>
</feature>
<proteinExistence type="inferred from homology"/>
<dbReference type="SUPFAM" id="SSF50494">
    <property type="entry name" value="Trypsin-like serine proteases"/>
    <property type="match status" value="1"/>
</dbReference>
<feature type="signal peptide" evidence="4">
    <location>
        <begin position="1"/>
        <end position="23"/>
    </location>
</feature>
<keyword evidence="2" id="KW-0645">Protease</keyword>
<dbReference type="Gene3D" id="2.30.42.10">
    <property type="match status" value="1"/>
</dbReference>
<keyword evidence="3" id="KW-0378">Hydrolase</keyword>
<dbReference type="PANTHER" id="PTHR43343:SF3">
    <property type="entry name" value="PROTEASE DO-LIKE 8, CHLOROPLASTIC"/>
    <property type="match status" value="1"/>
</dbReference>
<comment type="similarity">
    <text evidence="1">Belongs to the peptidase S1C family.</text>
</comment>
<protein>
    <submittedName>
        <fullName evidence="5">Trypsin-like peptidase domain-containing protein</fullName>
    </submittedName>
</protein>
<evidence type="ECO:0000313" key="6">
    <source>
        <dbReference type="Proteomes" id="UP000824179"/>
    </source>
</evidence>
<gene>
    <name evidence="5" type="ORF">IAB90_04645</name>
</gene>
<dbReference type="InterPro" id="IPR043504">
    <property type="entry name" value="Peptidase_S1_PA_chymotrypsin"/>
</dbReference>
<dbReference type="InterPro" id="IPR036034">
    <property type="entry name" value="PDZ_sf"/>
</dbReference>
<organism evidence="5 6">
    <name type="scientific">Candidatus Coproplasma stercoripullorum</name>
    <dbReference type="NCBI Taxonomy" id="2840751"/>
    <lineage>
        <taxon>Bacteria</taxon>
        <taxon>Bacillati</taxon>
        <taxon>Bacillota</taxon>
        <taxon>Clostridia</taxon>
        <taxon>Eubacteriales</taxon>
        <taxon>Candidatus Coproplasma</taxon>
    </lineage>
</organism>
<evidence type="ECO:0000256" key="3">
    <source>
        <dbReference type="ARBA" id="ARBA00022801"/>
    </source>
</evidence>
<dbReference type="Pfam" id="PF13365">
    <property type="entry name" value="Trypsin_2"/>
    <property type="match status" value="1"/>
</dbReference>
<evidence type="ECO:0000256" key="2">
    <source>
        <dbReference type="ARBA" id="ARBA00022670"/>
    </source>
</evidence>
<dbReference type="PROSITE" id="PS51257">
    <property type="entry name" value="PROKAR_LIPOPROTEIN"/>
    <property type="match status" value="1"/>
</dbReference>
<dbReference type="GO" id="GO:0006508">
    <property type="term" value="P:proteolysis"/>
    <property type="evidence" value="ECO:0007669"/>
    <property type="project" value="UniProtKB-KW"/>
</dbReference>